<evidence type="ECO:0000256" key="3">
    <source>
        <dbReference type="PROSITE-ProRule" id="PRU00023"/>
    </source>
</evidence>
<dbReference type="STRING" id="1245748.A0A3R7IN35"/>
<organism evidence="4 5">
    <name type="scientific">Aspergillus turcosus</name>
    <dbReference type="NCBI Taxonomy" id="1245748"/>
    <lineage>
        <taxon>Eukaryota</taxon>
        <taxon>Fungi</taxon>
        <taxon>Dikarya</taxon>
        <taxon>Ascomycota</taxon>
        <taxon>Pezizomycotina</taxon>
        <taxon>Eurotiomycetes</taxon>
        <taxon>Eurotiomycetidae</taxon>
        <taxon>Eurotiales</taxon>
        <taxon>Aspergillaceae</taxon>
        <taxon>Aspergillus</taxon>
        <taxon>Aspergillus subgen. Fumigati</taxon>
    </lineage>
</organism>
<evidence type="ECO:0000256" key="2">
    <source>
        <dbReference type="ARBA" id="ARBA00023043"/>
    </source>
</evidence>
<dbReference type="PANTHER" id="PTHR24198">
    <property type="entry name" value="ANKYRIN REPEAT AND PROTEIN KINASE DOMAIN-CONTAINING PROTEIN"/>
    <property type="match status" value="1"/>
</dbReference>
<keyword evidence="2 3" id="KW-0040">ANK repeat</keyword>
<dbReference type="PROSITE" id="PS50088">
    <property type="entry name" value="ANK_REPEAT"/>
    <property type="match status" value="2"/>
</dbReference>
<dbReference type="Pfam" id="PF00023">
    <property type="entry name" value="Ank"/>
    <property type="match status" value="2"/>
</dbReference>
<evidence type="ECO:0000256" key="1">
    <source>
        <dbReference type="ARBA" id="ARBA00022737"/>
    </source>
</evidence>
<dbReference type="InterPro" id="IPR036770">
    <property type="entry name" value="Ankyrin_rpt-contain_sf"/>
</dbReference>
<dbReference type="AlphaFoldDB" id="A0A3R7IN35"/>
<name>A0A3R7IN35_9EURO</name>
<proteinExistence type="predicted"/>
<comment type="caution">
    <text evidence="4">The sequence shown here is derived from an EMBL/GenBank/DDBJ whole genome shotgun (WGS) entry which is preliminary data.</text>
</comment>
<reference evidence="4 5" key="1">
    <citation type="submission" date="2018-08" db="EMBL/GenBank/DDBJ databases">
        <title>Draft genome sequences of two Aspergillus turcosus clinical strains isolated from bronchoalveolar lavage fluid: one azole-susceptible and the other azole-resistant.</title>
        <authorList>
            <person name="Parent-Michaud M."/>
            <person name="Dufresne P.J."/>
            <person name="Fournier E."/>
            <person name="Martineau C."/>
            <person name="Moreira S."/>
            <person name="Perkins V."/>
            <person name="De Repentigny L."/>
            <person name="Dufresne S.F."/>
        </authorList>
    </citation>
    <scope>NUCLEOTIDE SEQUENCE [LARGE SCALE GENOMIC DNA]</scope>
    <source>
        <strain evidence="4">HMR AF 1038</strain>
    </source>
</reference>
<accession>A0A3R7IN35</accession>
<dbReference type="Proteomes" id="UP000215289">
    <property type="component" value="Unassembled WGS sequence"/>
</dbReference>
<dbReference type="PANTHER" id="PTHR24198:SF165">
    <property type="entry name" value="ANKYRIN REPEAT-CONTAINING PROTEIN-RELATED"/>
    <property type="match status" value="1"/>
</dbReference>
<dbReference type="Gene3D" id="1.25.40.20">
    <property type="entry name" value="Ankyrin repeat-containing domain"/>
    <property type="match status" value="2"/>
</dbReference>
<protein>
    <submittedName>
        <fullName evidence="4">Uncharacterized protein</fullName>
    </submittedName>
</protein>
<dbReference type="SMART" id="SM00248">
    <property type="entry name" value="ANK"/>
    <property type="match status" value="5"/>
</dbReference>
<sequence length="414" mass="46605">MSVHKLVATDDDYLEDFEFTPIHIAVLDLYDASDSERPKLEDLIEFVDNANNAPPGTDWTRWKTKYQKRSPLYVAIIKQFRVSALENDSTRRVIHNLLDQKDRKFHWTPLHWAAVTNRAGKMRILVEHGADPFIRSNLNANIIHAAVESNALHSLAYALEISRSYPEKLNINQPNIWGESPLMVAAQGCLVGCVRLLLAEGADRAVRQENQQVALHYTGLSSRGERRQQTVALLCRNSEGVRSHLNAQDEDGRPPLFDLLDDAICVEELIRNGADLNIQDNTGKNVYHHVCVQDESKSLRTVIRRCPGPTMVTQKDHDGNTPLLEALKHGSTRSATILLNYDDVGDVYGGDGWAAVHYATKLGEPRLLEKVLQHLSYRKGMRTRDGKTAQVIAMESGTWCGEVKELLRKYNSLA</sequence>
<feature type="repeat" description="ANK" evidence="3">
    <location>
        <begin position="177"/>
        <end position="209"/>
    </location>
</feature>
<dbReference type="SUPFAM" id="SSF48403">
    <property type="entry name" value="Ankyrin repeat"/>
    <property type="match status" value="2"/>
</dbReference>
<gene>
    <name evidence="4" type="ORF">CFD26_107883</name>
</gene>
<keyword evidence="5" id="KW-1185">Reference proteome</keyword>
<dbReference type="OrthoDB" id="341259at2759"/>
<evidence type="ECO:0000313" key="5">
    <source>
        <dbReference type="Proteomes" id="UP000215289"/>
    </source>
</evidence>
<dbReference type="Pfam" id="PF12796">
    <property type="entry name" value="Ank_2"/>
    <property type="match status" value="1"/>
</dbReference>
<dbReference type="PROSITE" id="PS50297">
    <property type="entry name" value="ANK_REP_REGION"/>
    <property type="match status" value="1"/>
</dbReference>
<feature type="repeat" description="ANK" evidence="3">
    <location>
        <begin position="105"/>
        <end position="137"/>
    </location>
</feature>
<keyword evidence="1" id="KW-0677">Repeat</keyword>
<dbReference type="EMBL" id="NIDN02000017">
    <property type="protein sequence ID" value="RLM00328.1"/>
    <property type="molecule type" value="Genomic_DNA"/>
</dbReference>
<dbReference type="InterPro" id="IPR002110">
    <property type="entry name" value="Ankyrin_rpt"/>
</dbReference>
<evidence type="ECO:0000313" key="4">
    <source>
        <dbReference type="EMBL" id="RLM00328.1"/>
    </source>
</evidence>